<name>A0ABW5PBQ8_9BACL</name>
<accession>A0ABW5PBQ8</accession>
<comment type="caution">
    <text evidence="2">The sequence shown here is derived from an EMBL/GenBank/DDBJ whole genome shotgun (WGS) entry which is preliminary data.</text>
</comment>
<feature type="transmembrane region" description="Helical" evidence="1">
    <location>
        <begin position="62"/>
        <end position="83"/>
    </location>
</feature>
<dbReference type="InterPro" id="IPR025620">
    <property type="entry name" value="YlaH"/>
</dbReference>
<protein>
    <submittedName>
        <fullName evidence="2">YlaH-like family protein</fullName>
    </submittedName>
</protein>
<keyword evidence="3" id="KW-1185">Reference proteome</keyword>
<proteinExistence type="predicted"/>
<keyword evidence="1" id="KW-0812">Transmembrane</keyword>
<sequence length="96" mass="11079">MNEWLLDHPWIAFAMIYAGLVFIYNKVFRVRKLPLLKDLIVYLLVALGAGMLLIFQLDAGLPIIPCLAVAIGLMFIVRIRYFMEARQKARQQKKQG</sequence>
<evidence type="ECO:0000313" key="2">
    <source>
        <dbReference type="EMBL" id="MFD2612776.1"/>
    </source>
</evidence>
<organism evidence="2 3">
    <name type="scientific">Paenibacillus gansuensis</name>
    <dbReference type="NCBI Taxonomy" id="306542"/>
    <lineage>
        <taxon>Bacteria</taxon>
        <taxon>Bacillati</taxon>
        <taxon>Bacillota</taxon>
        <taxon>Bacilli</taxon>
        <taxon>Bacillales</taxon>
        <taxon>Paenibacillaceae</taxon>
        <taxon>Paenibacillus</taxon>
    </lineage>
</organism>
<dbReference type="Proteomes" id="UP001597541">
    <property type="component" value="Unassembled WGS sequence"/>
</dbReference>
<gene>
    <name evidence="2" type="ORF">ACFSUF_10120</name>
</gene>
<evidence type="ECO:0000313" key="3">
    <source>
        <dbReference type="Proteomes" id="UP001597541"/>
    </source>
</evidence>
<feature type="transmembrane region" description="Helical" evidence="1">
    <location>
        <begin position="39"/>
        <end position="56"/>
    </location>
</feature>
<keyword evidence="1" id="KW-1133">Transmembrane helix</keyword>
<evidence type="ECO:0000256" key="1">
    <source>
        <dbReference type="SAM" id="Phobius"/>
    </source>
</evidence>
<feature type="transmembrane region" description="Helical" evidence="1">
    <location>
        <begin position="6"/>
        <end position="27"/>
    </location>
</feature>
<keyword evidence="1" id="KW-0472">Membrane</keyword>
<dbReference type="Pfam" id="PF14036">
    <property type="entry name" value="YlaH"/>
    <property type="match status" value="1"/>
</dbReference>
<reference evidence="3" key="1">
    <citation type="journal article" date="2019" name="Int. J. Syst. Evol. Microbiol.">
        <title>The Global Catalogue of Microorganisms (GCM) 10K type strain sequencing project: providing services to taxonomists for standard genome sequencing and annotation.</title>
        <authorList>
            <consortium name="The Broad Institute Genomics Platform"/>
            <consortium name="The Broad Institute Genome Sequencing Center for Infectious Disease"/>
            <person name="Wu L."/>
            <person name="Ma J."/>
        </authorList>
    </citation>
    <scope>NUCLEOTIDE SEQUENCE [LARGE SCALE GENOMIC DNA]</scope>
    <source>
        <strain evidence="3">KCTC 3950</strain>
    </source>
</reference>
<dbReference type="RefSeq" id="WP_377602564.1">
    <property type="nucleotide sequence ID" value="NZ_JBHUME010000007.1"/>
</dbReference>
<dbReference type="EMBL" id="JBHUME010000007">
    <property type="protein sequence ID" value="MFD2612776.1"/>
    <property type="molecule type" value="Genomic_DNA"/>
</dbReference>